<name>A0ABT6T9N7_9BACL</name>
<dbReference type="RefSeq" id="WP_282906599.1">
    <property type="nucleotide sequence ID" value="NZ_JAGRPV010000001.1"/>
</dbReference>
<evidence type="ECO:0000256" key="4">
    <source>
        <dbReference type="ARBA" id="ARBA00023163"/>
    </source>
</evidence>
<dbReference type="SUPFAM" id="SSF52172">
    <property type="entry name" value="CheY-like"/>
    <property type="match status" value="1"/>
</dbReference>
<dbReference type="Gene3D" id="1.25.40.10">
    <property type="entry name" value="Tetratricopeptide repeat domain"/>
    <property type="match status" value="1"/>
</dbReference>
<evidence type="ECO:0000259" key="7">
    <source>
        <dbReference type="PROSITE" id="PS50110"/>
    </source>
</evidence>
<dbReference type="InterPro" id="IPR005158">
    <property type="entry name" value="BTAD"/>
</dbReference>
<keyword evidence="3" id="KW-0238">DNA-binding</keyword>
<dbReference type="PANTHER" id="PTHR35807">
    <property type="entry name" value="TRANSCRIPTIONAL REGULATOR REDD-RELATED"/>
    <property type="match status" value="1"/>
</dbReference>
<dbReference type="PANTHER" id="PTHR35807:SF1">
    <property type="entry name" value="TRANSCRIPTIONAL REGULATOR REDD"/>
    <property type="match status" value="1"/>
</dbReference>
<evidence type="ECO:0000313" key="9">
    <source>
        <dbReference type="Proteomes" id="UP001161691"/>
    </source>
</evidence>
<dbReference type="InterPro" id="IPR036388">
    <property type="entry name" value="WH-like_DNA-bd_sf"/>
</dbReference>
<keyword evidence="4" id="KW-0804">Transcription</keyword>
<feature type="domain" description="Response regulatory" evidence="7">
    <location>
        <begin position="3"/>
        <end position="117"/>
    </location>
</feature>
<keyword evidence="5" id="KW-0597">Phosphoprotein</keyword>
<dbReference type="Gene3D" id="3.40.50.2300">
    <property type="match status" value="1"/>
</dbReference>
<evidence type="ECO:0000256" key="1">
    <source>
        <dbReference type="ARBA" id="ARBA00023012"/>
    </source>
</evidence>
<dbReference type="SMART" id="SM00448">
    <property type="entry name" value="REC"/>
    <property type="match status" value="1"/>
</dbReference>
<dbReference type="SMART" id="SM01043">
    <property type="entry name" value="BTAD"/>
    <property type="match status" value="1"/>
</dbReference>
<sequence length="372" mass="42225">MVRAILIDDEEIALDVMEILLQEVGGVTVLGKFSLVSDALAQADELLPDLIFLDIEMPETSGLAAAAKLQERFPDADIVYVTAHSQYAVDAFDTKAIGYLLKPVAKPRLVAALERHAELREKAARRAGGGSSTSGRDGAQPSESSRRTLSLKLLESVELYDADGRLITWRTKKTKEMFVYLWHHGGTPVYRYRILEHLWPELDAERAQALFHTTMYYVRNTLKSAGYPEMIGSGDERYWMRTDEVACDVTRLEALIGTGRRASDAEALLSLYRGDYCETENYGWANSRRYELRGAVMRHLELWAEHAADDSLKERMLRKLIELNPYEEKYYDRLVLHLTFRGDSSAADKVFRHKETAFRADLGLPIADNNRE</sequence>
<dbReference type="InterPro" id="IPR011006">
    <property type="entry name" value="CheY-like_superfamily"/>
</dbReference>
<accession>A0ABT6T9N7</accession>
<evidence type="ECO:0000256" key="6">
    <source>
        <dbReference type="SAM" id="MobiDB-lite"/>
    </source>
</evidence>
<keyword evidence="2" id="KW-0805">Transcription regulation</keyword>
<feature type="region of interest" description="Disordered" evidence="6">
    <location>
        <begin position="122"/>
        <end position="147"/>
    </location>
</feature>
<dbReference type="Pfam" id="PF00072">
    <property type="entry name" value="Response_reg"/>
    <property type="match status" value="1"/>
</dbReference>
<dbReference type="Proteomes" id="UP001161691">
    <property type="component" value="Unassembled WGS sequence"/>
</dbReference>
<keyword evidence="9" id="KW-1185">Reference proteome</keyword>
<keyword evidence="1" id="KW-0902">Two-component regulatory system</keyword>
<dbReference type="InterPro" id="IPR011990">
    <property type="entry name" value="TPR-like_helical_dom_sf"/>
</dbReference>
<dbReference type="Gene3D" id="1.10.10.10">
    <property type="entry name" value="Winged helix-like DNA-binding domain superfamily/Winged helix DNA-binding domain"/>
    <property type="match status" value="1"/>
</dbReference>
<evidence type="ECO:0000256" key="3">
    <source>
        <dbReference type="ARBA" id="ARBA00023125"/>
    </source>
</evidence>
<dbReference type="InterPro" id="IPR001789">
    <property type="entry name" value="Sig_transdc_resp-reg_receiver"/>
</dbReference>
<dbReference type="SUPFAM" id="SSF46894">
    <property type="entry name" value="C-terminal effector domain of the bipartite response regulators"/>
    <property type="match status" value="1"/>
</dbReference>
<gene>
    <name evidence="8" type="ORF">KB449_01165</name>
</gene>
<protein>
    <submittedName>
        <fullName evidence="8">Response regulator</fullName>
    </submittedName>
</protein>
<dbReference type="PROSITE" id="PS50110">
    <property type="entry name" value="RESPONSE_REGULATORY"/>
    <property type="match status" value="1"/>
</dbReference>
<feature type="modified residue" description="4-aspartylphosphate" evidence="5">
    <location>
        <position position="54"/>
    </location>
</feature>
<dbReference type="EMBL" id="JAGRPV010000001">
    <property type="protein sequence ID" value="MDI4643543.1"/>
    <property type="molecule type" value="Genomic_DNA"/>
</dbReference>
<dbReference type="InterPro" id="IPR016032">
    <property type="entry name" value="Sig_transdc_resp-reg_C-effctor"/>
</dbReference>
<evidence type="ECO:0000256" key="5">
    <source>
        <dbReference type="PROSITE-ProRule" id="PRU00169"/>
    </source>
</evidence>
<comment type="caution">
    <text evidence="8">The sequence shown here is derived from an EMBL/GenBank/DDBJ whole genome shotgun (WGS) entry which is preliminary data.</text>
</comment>
<dbReference type="InterPro" id="IPR051677">
    <property type="entry name" value="AfsR-DnrI-RedD_regulator"/>
</dbReference>
<evidence type="ECO:0000256" key="2">
    <source>
        <dbReference type="ARBA" id="ARBA00023015"/>
    </source>
</evidence>
<organism evidence="8 9">
    <name type="scientific">Cohnella hashimotonis</name>
    <dbReference type="NCBI Taxonomy" id="2826895"/>
    <lineage>
        <taxon>Bacteria</taxon>
        <taxon>Bacillati</taxon>
        <taxon>Bacillota</taxon>
        <taxon>Bacilli</taxon>
        <taxon>Bacillales</taxon>
        <taxon>Paenibacillaceae</taxon>
        <taxon>Cohnella</taxon>
    </lineage>
</organism>
<proteinExistence type="predicted"/>
<reference evidence="8" key="1">
    <citation type="submission" date="2023-04" db="EMBL/GenBank/DDBJ databases">
        <title>Comparative genomic analysis of Cohnella hashimotonis sp. nov., isolated from the International Space Station.</title>
        <authorList>
            <person name="Venkateswaran K."/>
            <person name="Simpson A."/>
        </authorList>
    </citation>
    <scope>NUCLEOTIDE SEQUENCE</scope>
    <source>
        <strain evidence="8">F6_2S_P_1</strain>
    </source>
</reference>
<evidence type="ECO:0000313" key="8">
    <source>
        <dbReference type="EMBL" id="MDI4643543.1"/>
    </source>
</evidence>